<dbReference type="AlphaFoldDB" id="A0A937RHE4"/>
<keyword evidence="1" id="KW-0285">Flavoprotein</keyword>
<keyword evidence="2" id="KW-0288">FMN</keyword>
<dbReference type="CDD" id="cd01094">
    <property type="entry name" value="Alkanesulfonate_monoxygenase"/>
    <property type="match status" value="1"/>
</dbReference>
<evidence type="ECO:0000313" key="6">
    <source>
        <dbReference type="EMBL" id="MBL7626066.1"/>
    </source>
</evidence>
<dbReference type="InterPro" id="IPR036661">
    <property type="entry name" value="Luciferase-like_sf"/>
</dbReference>
<dbReference type="Gene3D" id="3.20.20.30">
    <property type="entry name" value="Luciferase-like domain"/>
    <property type="match status" value="1"/>
</dbReference>
<dbReference type="InterPro" id="IPR050172">
    <property type="entry name" value="SsuD_RutA_monooxygenase"/>
</dbReference>
<name>A0A937RHE4_9ACTN</name>
<dbReference type="PANTHER" id="PTHR42847:SF4">
    <property type="entry name" value="ALKANESULFONATE MONOOXYGENASE-RELATED"/>
    <property type="match status" value="1"/>
</dbReference>
<evidence type="ECO:0000259" key="5">
    <source>
        <dbReference type="Pfam" id="PF00296"/>
    </source>
</evidence>
<sequence>MTSPGTRSSTASGTASGVEVLWYLTAPDGRAPWSPGGVRDVDYAYLRQLAGAIDGLGFDGALLATGPHDVHVLAAALASHTERMRFLLAVHPPLLSPMLAAKMAVTLDQFTRGRVLLNIVNGDAATLASMGSALAHDDRYRYTAEWIPAWRAAVAGDVVDVEGDFITVRNGKLALPSVQKPTPPLWFGGASPAAVEVAARHIDTYLVYGDTPGNTAERIGRVAGRAAELGRTLRYGIRLYVIVRDTDDEAWAEAGRILRTMDPGVVASIQRAFAGTDSQVQQHQLALHGGRIPDDPRALEFDEALWSGFGLVRPGAATAIVGSPETVLRRLRDFQAVGISTFILSGVPLLEEAYRFAELVLPALSETEGAPSGDAALGYGTLVGEGRR</sequence>
<gene>
    <name evidence="6" type="ORF">I7412_02505</name>
</gene>
<dbReference type="PANTHER" id="PTHR42847">
    <property type="entry name" value="ALKANESULFONATE MONOOXYGENASE"/>
    <property type="match status" value="1"/>
</dbReference>
<dbReference type="InterPro" id="IPR011251">
    <property type="entry name" value="Luciferase-like_dom"/>
</dbReference>
<protein>
    <submittedName>
        <fullName evidence="6">LLM class flavin-dependent oxidoreductase</fullName>
    </submittedName>
</protein>
<evidence type="ECO:0000256" key="3">
    <source>
        <dbReference type="ARBA" id="ARBA00023002"/>
    </source>
</evidence>
<keyword evidence="3" id="KW-0560">Oxidoreductase</keyword>
<dbReference type="GO" id="GO:0008726">
    <property type="term" value="F:alkanesulfonate monooxygenase activity"/>
    <property type="evidence" value="ECO:0007669"/>
    <property type="project" value="TreeGrafter"/>
</dbReference>
<dbReference type="EMBL" id="JAEACQ010000122">
    <property type="protein sequence ID" value="MBL7626066.1"/>
    <property type="molecule type" value="Genomic_DNA"/>
</dbReference>
<proteinExistence type="predicted"/>
<organism evidence="6 7">
    <name type="scientific">Frankia nepalensis</name>
    <dbReference type="NCBI Taxonomy" id="1836974"/>
    <lineage>
        <taxon>Bacteria</taxon>
        <taxon>Bacillati</taxon>
        <taxon>Actinomycetota</taxon>
        <taxon>Actinomycetes</taxon>
        <taxon>Frankiales</taxon>
        <taxon>Frankiaceae</taxon>
        <taxon>Frankia</taxon>
    </lineage>
</organism>
<dbReference type="RefSeq" id="WP_203007472.1">
    <property type="nucleotide sequence ID" value="NZ_JADWYU010000146.1"/>
</dbReference>
<evidence type="ECO:0000313" key="7">
    <source>
        <dbReference type="Proteomes" id="UP000604475"/>
    </source>
</evidence>
<keyword evidence="4" id="KW-0503">Monooxygenase</keyword>
<reference evidence="6" key="1">
    <citation type="submission" date="2020-12" db="EMBL/GenBank/DDBJ databases">
        <title>Genomic characterization of non-nitrogen-fixing Frankia strains.</title>
        <authorList>
            <person name="Carlos-Shanley C."/>
            <person name="Guerra T."/>
            <person name="Hahn D."/>
        </authorList>
    </citation>
    <scope>NUCLEOTIDE SEQUENCE</scope>
    <source>
        <strain evidence="6">CN6</strain>
    </source>
</reference>
<evidence type="ECO:0000256" key="1">
    <source>
        <dbReference type="ARBA" id="ARBA00022630"/>
    </source>
</evidence>
<dbReference type="Proteomes" id="UP000604475">
    <property type="component" value="Unassembled WGS sequence"/>
</dbReference>
<dbReference type="SUPFAM" id="SSF51679">
    <property type="entry name" value="Bacterial luciferase-like"/>
    <property type="match status" value="1"/>
</dbReference>
<evidence type="ECO:0000256" key="4">
    <source>
        <dbReference type="ARBA" id="ARBA00023033"/>
    </source>
</evidence>
<evidence type="ECO:0000256" key="2">
    <source>
        <dbReference type="ARBA" id="ARBA00022643"/>
    </source>
</evidence>
<accession>A0A937RHE4</accession>
<comment type="caution">
    <text evidence="6">The sequence shown here is derived from an EMBL/GenBank/DDBJ whole genome shotgun (WGS) entry which is preliminary data.</text>
</comment>
<feature type="domain" description="Luciferase-like" evidence="5">
    <location>
        <begin position="38"/>
        <end position="340"/>
    </location>
</feature>
<dbReference type="Pfam" id="PF00296">
    <property type="entry name" value="Bac_luciferase"/>
    <property type="match status" value="1"/>
</dbReference>
<dbReference type="GO" id="GO:0046306">
    <property type="term" value="P:alkanesulfonate catabolic process"/>
    <property type="evidence" value="ECO:0007669"/>
    <property type="project" value="TreeGrafter"/>
</dbReference>
<keyword evidence="7" id="KW-1185">Reference proteome</keyword>